<accession>A0A498BWK5</accession>
<dbReference type="OrthoDB" id="3734530at2"/>
<feature type="transmembrane region" description="Helical" evidence="1">
    <location>
        <begin position="487"/>
        <end position="505"/>
    </location>
</feature>
<feature type="transmembrane region" description="Helical" evidence="1">
    <location>
        <begin position="652"/>
        <end position="677"/>
    </location>
</feature>
<proteinExistence type="predicted"/>
<dbReference type="Proteomes" id="UP000273158">
    <property type="component" value="Unassembled WGS sequence"/>
</dbReference>
<evidence type="ECO:0000313" key="3">
    <source>
        <dbReference type="Proteomes" id="UP000273158"/>
    </source>
</evidence>
<comment type="caution">
    <text evidence="2">The sequence shown here is derived from an EMBL/GenBank/DDBJ whole genome shotgun (WGS) entry which is preliminary data.</text>
</comment>
<dbReference type="Gene3D" id="3.90.550.10">
    <property type="entry name" value="Spore Coat Polysaccharide Biosynthesis Protein SpsA, Chain A"/>
    <property type="match status" value="1"/>
</dbReference>
<dbReference type="AlphaFoldDB" id="A0A498BWK5"/>
<protein>
    <submittedName>
        <fullName evidence="2">GT2 family glycosyltransferase</fullName>
    </submittedName>
</protein>
<dbReference type="Pfam" id="PF13641">
    <property type="entry name" value="Glyco_tranf_2_3"/>
    <property type="match status" value="1"/>
</dbReference>
<sequence length="928" mass="94822">MPARVHALLVVRPDARDSADIHLRRTLAALAAQKRPVDALTIVLCGDDADVRAIAAASGAEGVIEADRGTRYAEALQLASRRIDGDAVWLLAQDTAPEPDALAHLAGALETAPSVAFAVPKLVRWDDPHRIVSLGVTMTRGGATVGLAGGELDQGQHDGRQDVLGADVRALLVRADRWTQLAGLDPALAGADEGLDLGIRARLAGDRVALAPRAIVAVAGDGVAGLPDDRSRASRTRARFAVRAAQLHRRLVYAPGPAVFLHWLTLVPLGIVRALFLLVTKHPSRVGPEIAAAVVAAVRLPSVARARAGIRRTRRAGWLQLAPLRITPRELRERHEIESGPEARHELGFFTGGGAWIVLAALVLGIAAFPALLAWPTLGGGALAPLRATVAQLWADAAPAGDRMLGWATDGPADPFSAVVATLGSLSPLAPSRAIVVLWIIALPLAALGGWFAATRVTDRPLPRAAVAIAWTLAPPLLAALTDGRPAAVIAHLLLPWLLFTGAAAHRSWTYAGLASVIGVALIACAPSLAPALLVLWTLQLVLVATTRGTGIGRVLWLVVPALAVFLPIALARIRDGQWWALVADPGVPVAGATGGDDPIARIALLAGFPTADPGGWGAWTGGATWWVPILVVPFVAAALAAPLVTRLIPAVVTLVIAAVGIGSALLIAGISVASTAALPSPLWPGTALSLGWAGLAGAAALTLDRLAPRPQGLIALVMLGALAVAAVPALTASARGASVLTNGPASTLPAYVAAEGRGGTGVATLVLTPLDSGAYVARVVWGGSQTLGGQSTLVSVRGDADAADDQLATVVADLVTGSAGDVVDRLGAHGVGFVLVEIPGTDAAAASGRSAASALDLRNSLENVGDTGKGILWRVTAEVDPRDPGAPGVGWIAMQGGAVLLALLLAVPTATTARAARRSPRVIGARR</sequence>
<dbReference type="InterPro" id="IPR029044">
    <property type="entry name" value="Nucleotide-diphossugar_trans"/>
</dbReference>
<dbReference type="InterPro" id="IPR050834">
    <property type="entry name" value="Glycosyltransf_2"/>
</dbReference>
<reference evidence="2 3" key="1">
    <citation type="journal article" date="2015" name="Stand. Genomic Sci.">
        <title>Genomic Encyclopedia of Bacterial and Archaeal Type Strains, Phase III: the genomes of soil and plant-associated and newly described type strains.</title>
        <authorList>
            <person name="Whitman W.B."/>
            <person name="Woyke T."/>
            <person name="Klenk H.P."/>
            <person name="Zhou Y."/>
            <person name="Lilburn T.G."/>
            <person name="Beck B.J."/>
            <person name="De Vos P."/>
            <person name="Vandamme P."/>
            <person name="Eisen J.A."/>
            <person name="Garrity G."/>
            <person name="Hugenholtz P."/>
            <person name="Kyrpides N.C."/>
        </authorList>
    </citation>
    <scope>NUCLEOTIDE SEQUENCE [LARGE SCALE GENOMIC DNA]</scope>
    <source>
        <strain evidence="2 3">S2T63</strain>
    </source>
</reference>
<keyword evidence="1" id="KW-1133">Transmembrane helix</keyword>
<feature type="transmembrane region" description="Helical" evidence="1">
    <location>
        <begin position="714"/>
        <end position="735"/>
    </location>
</feature>
<dbReference type="RefSeq" id="WP_121060153.1">
    <property type="nucleotide sequence ID" value="NZ_RCDB01000003.1"/>
</dbReference>
<feature type="transmembrane region" description="Helical" evidence="1">
    <location>
        <begin position="434"/>
        <end position="454"/>
    </location>
</feature>
<feature type="transmembrane region" description="Helical" evidence="1">
    <location>
        <begin position="511"/>
        <end position="543"/>
    </location>
</feature>
<feature type="transmembrane region" description="Helical" evidence="1">
    <location>
        <begin position="890"/>
        <end position="912"/>
    </location>
</feature>
<dbReference type="PANTHER" id="PTHR43685">
    <property type="entry name" value="GLYCOSYLTRANSFERASE"/>
    <property type="match status" value="1"/>
</dbReference>
<feature type="transmembrane region" description="Helical" evidence="1">
    <location>
        <begin position="260"/>
        <end position="279"/>
    </location>
</feature>
<dbReference type="PANTHER" id="PTHR43685:SF3">
    <property type="entry name" value="SLR2126 PROTEIN"/>
    <property type="match status" value="1"/>
</dbReference>
<feature type="transmembrane region" description="Helical" evidence="1">
    <location>
        <begin position="683"/>
        <end position="702"/>
    </location>
</feature>
<keyword evidence="1" id="KW-0812">Transmembrane</keyword>
<keyword evidence="1" id="KW-0472">Membrane</keyword>
<name>A0A498BWK5_9MICO</name>
<dbReference type="SUPFAM" id="SSF53448">
    <property type="entry name" value="Nucleotide-diphospho-sugar transferases"/>
    <property type="match status" value="1"/>
</dbReference>
<evidence type="ECO:0000256" key="1">
    <source>
        <dbReference type="SAM" id="Phobius"/>
    </source>
</evidence>
<gene>
    <name evidence="2" type="ORF">C7474_2339</name>
</gene>
<feature type="transmembrane region" description="Helical" evidence="1">
    <location>
        <begin position="354"/>
        <end position="375"/>
    </location>
</feature>
<feature type="transmembrane region" description="Helical" evidence="1">
    <location>
        <begin position="555"/>
        <end position="574"/>
    </location>
</feature>
<evidence type="ECO:0000313" key="2">
    <source>
        <dbReference type="EMBL" id="RLK47742.1"/>
    </source>
</evidence>
<feature type="transmembrane region" description="Helical" evidence="1">
    <location>
        <begin position="626"/>
        <end position="645"/>
    </location>
</feature>
<dbReference type="EMBL" id="RCDB01000003">
    <property type="protein sequence ID" value="RLK47742.1"/>
    <property type="molecule type" value="Genomic_DNA"/>
</dbReference>
<keyword evidence="2" id="KW-0808">Transferase</keyword>
<keyword evidence="3" id="KW-1185">Reference proteome</keyword>
<dbReference type="GO" id="GO:0016740">
    <property type="term" value="F:transferase activity"/>
    <property type="evidence" value="ECO:0007669"/>
    <property type="project" value="UniProtKB-KW"/>
</dbReference>
<organism evidence="2 3">
    <name type="scientific">Microbacterium telephonicum</name>
    <dbReference type="NCBI Taxonomy" id="1714841"/>
    <lineage>
        <taxon>Bacteria</taxon>
        <taxon>Bacillati</taxon>
        <taxon>Actinomycetota</taxon>
        <taxon>Actinomycetes</taxon>
        <taxon>Micrococcales</taxon>
        <taxon>Microbacteriaceae</taxon>
        <taxon>Microbacterium</taxon>
    </lineage>
</organism>